<dbReference type="Pfam" id="PF05545">
    <property type="entry name" value="FixQ"/>
    <property type="match status" value="1"/>
</dbReference>
<comment type="caution">
    <text evidence="2">The sequence shown here is derived from an EMBL/GenBank/DDBJ whole genome shotgun (WGS) entry which is preliminary data.</text>
</comment>
<keyword evidence="3" id="KW-1185">Reference proteome</keyword>
<dbReference type="RefSeq" id="WP_084212897.1">
    <property type="nucleotide sequence ID" value="NZ_JSWE01000180.1"/>
</dbReference>
<dbReference type="OrthoDB" id="9801588at2"/>
<dbReference type="AlphaFoldDB" id="A0A0C1MRA9"/>
<name>A0A0C1MRA9_9RICK</name>
<keyword evidence="1" id="KW-0472">Membrane</keyword>
<dbReference type="EMBL" id="JSWE01000180">
    <property type="protein sequence ID" value="KIE04567.1"/>
    <property type="molecule type" value="Genomic_DNA"/>
</dbReference>
<accession>A0A0C1MRA9</accession>
<dbReference type="STRING" id="86105.NF27_HJ00200"/>
<evidence type="ECO:0000313" key="2">
    <source>
        <dbReference type="EMBL" id="KIE04567.1"/>
    </source>
</evidence>
<organism evidence="2 3">
    <name type="scientific">Candidatus Jidaibacter acanthamoebae</name>
    <dbReference type="NCBI Taxonomy" id="86105"/>
    <lineage>
        <taxon>Bacteria</taxon>
        <taxon>Pseudomonadati</taxon>
        <taxon>Pseudomonadota</taxon>
        <taxon>Alphaproteobacteria</taxon>
        <taxon>Rickettsiales</taxon>
        <taxon>Candidatus Midichloriaceae</taxon>
        <taxon>Candidatus Jidaibacter</taxon>
    </lineage>
</organism>
<keyword evidence="1" id="KW-0812">Transmembrane</keyword>
<feature type="transmembrane region" description="Helical" evidence="1">
    <location>
        <begin position="6"/>
        <end position="27"/>
    </location>
</feature>
<protein>
    <submittedName>
        <fullName evidence="2">Uncharacterized protein</fullName>
    </submittedName>
</protein>
<dbReference type="Proteomes" id="UP000031258">
    <property type="component" value="Unassembled WGS sequence"/>
</dbReference>
<dbReference type="InterPro" id="IPR008621">
    <property type="entry name" value="Cbb3-typ_cyt_oxidase_comp"/>
</dbReference>
<evidence type="ECO:0000256" key="1">
    <source>
        <dbReference type="SAM" id="Phobius"/>
    </source>
</evidence>
<keyword evidence="1" id="KW-1133">Transmembrane helix</keyword>
<dbReference type="CDD" id="cd01324">
    <property type="entry name" value="cbb3_Oxidase_CcoQ"/>
    <property type="match status" value="1"/>
</dbReference>
<sequence length="54" mass="6381">MVKYINLEILILISMLLSFIGIVAWVFRPYSKKKYEEYSQIPLKDEKGTKQGEK</sequence>
<evidence type="ECO:0000313" key="3">
    <source>
        <dbReference type="Proteomes" id="UP000031258"/>
    </source>
</evidence>
<reference evidence="2 3" key="1">
    <citation type="submission" date="2014-11" db="EMBL/GenBank/DDBJ databases">
        <title>A Rickettsiales Symbiont of Amoebae With Ancient Features.</title>
        <authorList>
            <person name="Schulz F."/>
            <person name="Martijn J."/>
            <person name="Wascher F."/>
            <person name="Kostanjsek R."/>
            <person name="Ettema T.J."/>
            <person name="Horn M."/>
        </authorList>
    </citation>
    <scope>NUCLEOTIDE SEQUENCE [LARGE SCALE GENOMIC DNA]</scope>
    <source>
        <strain evidence="2 3">UWC36</strain>
    </source>
</reference>
<gene>
    <name evidence="2" type="ORF">NF27_HJ00200</name>
</gene>
<proteinExistence type="predicted"/>